<proteinExistence type="predicted"/>
<dbReference type="SUPFAM" id="SSF52540">
    <property type="entry name" value="P-loop containing nucleoside triphosphate hydrolases"/>
    <property type="match status" value="1"/>
</dbReference>
<keyword evidence="2" id="KW-1185">Reference proteome</keyword>
<gene>
    <name evidence="1" type="ORF">BG006_005992</name>
</gene>
<evidence type="ECO:0000313" key="2">
    <source>
        <dbReference type="Proteomes" id="UP000696485"/>
    </source>
</evidence>
<protein>
    <submittedName>
        <fullName evidence="1">Uncharacterized protein</fullName>
    </submittedName>
</protein>
<dbReference type="Proteomes" id="UP000696485">
    <property type="component" value="Unassembled WGS sequence"/>
</dbReference>
<accession>A0A9P5VLS8</accession>
<name>A0A9P5VLS8_9FUNG</name>
<dbReference type="Gene3D" id="3.40.50.300">
    <property type="entry name" value="P-loop containing nucleotide triphosphate hydrolases"/>
    <property type="match status" value="1"/>
</dbReference>
<comment type="caution">
    <text evidence="1">The sequence shown here is derived from an EMBL/GenBank/DDBJ whole genome shotgun (WGS) entry which is preliminary data.</text>
</comment>
<evidence type="ECO:0000313" key="1">
    <source>
        <dbReference type="EMBL" id="KAF9331133.1"/>
    </source>
</evidence>
<dbReference type="EMBL" id="JAAAUY010000346">
    <property type="protein sequence ID" value="KAF9331133.1"/>
    <property type="molecule type" value="Genomic_DNA"/>
</dbReference>
<organism evidence="1 2">
    <name type="scientific">Podila minutissima</name>
    <dbReference type="NCBI Taxonomy" id="64525"/>
    <lineage>
        <taxon>Eukaryota</taxon>
        <taxon>Fungi</taxon>
        <taxon>Fungi incertae sedis</taxon>
        <taxon>Mucoromycota</taxon>
        <taxon>Mortierellomycotina</taxon>
        <taxon>Mortierellomycetes</taxon>
        <taxon>Mortierellales</taxon>
        <taxon>Mortierellaceae</taxon>
        <taxon>Podila</taxon>
    </lineage>
</organism>
<dbReference type="InterPro" id="IPR027417">
    <property type="entry name" value="P-loop_NTPase"/>
</dbReference>
<reference evidence="1" key="1">
    <citation type="journal article" date="2020" name="Fungal Divers.">
        <title>Resolving the Mortierellaceae phylogeny through synthesis of multi-gene phylogenetics and phylogenomics.</title>
        <authorList>
            <person name="Vandepol N."/>
            <person name="Liber J."/>
            <person name="Desiro A."/>
            <person name="Na H."/>
            <person name="Kennedy M."/>
            <person name="Barry K."/>
            <person name="Grigoriev I.V."/>
            <person name="Miller A.N."/>
            <person name="O'Donnell K."/>
            <person name="Stajich J.E."/>
            <person name="Bonito G."/>
        </authorList>
    </citation>
    <scope>NUCLEOTIDE SEQUENCE</scope>
    <source>
        <strain evidence="1">NVP1</strain>
    </source>
</reference>
<dbReference type="AlphaFoldDB" id="A0A9P5VLS8"/>
<sequence>MRTDWEDYEGELDSRKKKKLHRCGDPKEQAMHHIHLFDTPGLNDTNGEDEVHIASIIKSLKTAGGIHLVLVIVGNTPLTHGFQSALECYMDVFPEFQGVIAFVHTKFDYVNLHPLRKDKVAGMDERKELLHKIMRRPTCKHFVIDCDFETTKPIRRCITQNIIRQILMEATTNLPVKIGTETVRKTPKMKTIDRIVINKYNAILTATNGTLRTKNAEQSTAMARVVELHKSMNRIQATESEMSGYIKTHDTTEYIFLDELDFDQHCDLFDIDRLHTMVFPSQEHTIRRVITTQEHIYTKRTRGGEGEKFWEIDSKRKAYKNGVLHAKFYTTAAEKFRNDIAVAWEKIATAKCDFQGRLKN</sequence>